<dbReference type="RefSeq" id="WP_119197636.1">
    <property type="nucleotide sequence ID" value="NZ_JAAKXK010000139.1"/>
</dbReference>
<name>A0A3S5WX34_AERCA</name>
<protein>
    <submittedName>
        <fullName evidence="1">Uncharacterized protein</fullName>
    </submittedName>
</protein>
<dbReference type="EMBL" id="CP025706">
    <property type="protein sequence ID" value="AXB06577.1"/>
    <property type="molecule type" value="Genomic_DNA"/>
</dbReference>
<evidence type="ECO:0000313" key="1">
    <source>
        <dbReference type="EMBL" id="AXB06577.1"/>
    </source>
</evidence>
<reference evidence="1" key="1">
    <citation type="journal article" date="2019" name="J Environ">
        <title>Genetic characterization and potential molecular dissemination mechanism of tet (31) gene in Aeromonas caviae from an oxytetracycline wastewater treatment system.</title>
        <authorList>
            <person name="Shi Y."/>
            <person name="Tian Z."/>
            <person name="Leclercq S.O."/>
            <person name="Zhang H."/>
            <person name="Yang M."/>
            <person name="Zhang Y."/>
        </authorList>
    </citation>
    <scope>NUCLEOTIDE SEQUENCE</scope>
    <source>
        <strain evidence="1">T25-39</strain>
    </source>
</reference>
<dbReference type="AlphaFoldDB" id="A0A3S5WX34"/>
<sequence>MLTISEIFQPTVSYFGLHDSIIWQMRGSDVFGIHLFAFYHRAEITLGTFNARQLVTQIKQHIEMYHQDGLIRHYHLAQFTIERSLSAEDIHLYLQNLQPNDRELLRFTLYSGYGIDEAKQLTWVQVNDIWHSLSPILQTLVNKQMRNTQSELLFSTATTQGYRLPALSATDVLSATGNSHQSLVASFNLHLVAQAACQADTIRLQLGIKGI</sequence>
<gene>
    <name evidence="1" type="ORF">C1C91_17735</name>
</gene>
<evidence type="ECO:0000313" key="2">
    <source>
        <dbReference type="Proteomes" id="UP000266778"/>
    </source>
</evidence>
<proteinExistence type="predicted"/>
<dbReference type="Proteomes" id="UP000266778">
    <property type="component" value="Chromosome"/>
</dbReference>
<organism evidence="1 2">
    <name type="scientific">Aeromonas caviae</name>
    <name type="common">Aeromonas punctata</name>
    <dbReference type="NCBI Taxonomy" id="648"/>
    <lineage>
        <taxon>Bacteria</taxon>
        <taxon>Pseudomonadati</taxon>
        <taxon>Pseudomonadota</taxon>
        <taxon>Gammaproteobacteria</taxon>
        <taxon>Aeromonadales</taxon>
        <taxon>Aeromonadaceae</taxon>
        <taxon>Aeromonas</taxon>
    </lineage>
</organism>
<accession>A0A3S5WX34</accession>